<dbReference type="Gene3D" id="3.40.1190.20">
    <property type="match status" value="1"/>
</dbReference>
<gene>
    <name evidence="12" type="primary">hldE</name>
    <name evidence="15" type="ORF">C3942_12710</name>
</gene>
<protein>
    <recommendedName>
        <fullName evidence="12">Bifunctional protein HldE</fullName>
    </recommendedName>
    <domain>
        <recommendedName>
            <fullName evidence="12">D-beta-D-heptose 7-phosphate kinase</fullName>
            <ecNumber evidence="12">2.7.1.167</ecNumber>
        </recommendedName>
        <alternativeName>
            <fullName evidence="12">D-beta-D-heptose 7-phosphotransferase</fullName>
        </alternativeName>
        <alternativeName>
            <fullName evidence="12">D-glycero-beta-D-manno-heptose-7-phosphate kinase</fullName>
        </alternativeName>
    </domain>
    <domain>
        <recommendedName>
            <fullName evidence="12">D-beta-D-heptose 1-phosphate adenylyltransferase</fullName>
            <ecNumber evidence="12">2.7.7.70</ecNumber>
        </recommendedName>
        <alternativeName>
            <fullName evidence="12">D-glycero-beta-D-manno-heptose 1-phosphate adenylyltransferase</fullName>
        </alternativeName>
    </domain>
</protein>
<keyword evidence="10 12" id="KW-0119">Carbohydrate metabolism</keyword>
<evidence type="ECO:0000256" key="12">
    <source>
        <dbReference type="HAMAP-Rule" id="MF_01603"/>
    </source>
</evidence>
<evidence type="ECO:0000256" key="4">
    <source>
        <dbReference type="ARBA" id="ARBA00022679"/>
    </source>
</evidence>
<comment type="function">
    <text evidence="2 12">Catalyzes the ADP transfer from ATP to D-glycero-beta-D-manno-heptose 1-phosphate, yielding ADP-D-glycero-beta-D-manno-heptose.</text>
</comment>
<accession>A0A2S5TFY9</accession>
<dbReference type="AlphaFoldDB" id="A0A2S5TFY9"/>
<keyword evidence="9 12" id="KW-0511">Multifunctional enzyme</keyword>
<dbReference type="Proteomes" id="UP000238220">
    <property type="component" value="Unassembled WGS sequence"/>
</dbReference>
<comment type="pathway">
    <text evidence="3">Bacterial outer membrane biogenesis; LPS core biosynthesis.</text>
</comment>
<comment type="subunit">
    <text evidence="12">Homodimer.</text>
</comment>
<dbReference type="EC" id="2.7.1.167" evidence="12"/>
<dbReference type="InterPro" id="IPR002173">
    <property type="entry name" value="Carboh/pur_kinase_PfkB_CS"/>
</dbReference>
<evidence type="ECO:0000256" key="9">
    <source>
        <dbReference type="ARBA" id="ARBA00023268"/>
    </source>
</evidence>
<dbReference type="UniPathway" id="UPA00958"/>
<feature type="domain" description="Cytidyltransferase-like" evidence="14">
    <location>
        <begin position="370"/>
        <end position="483"/>
    </location>
</feature>
<dbReference type="GO" id="GO:0005829">
    <property type="term" value="C:cytosol"/>
    <property type="evidence" value="ECO:0007669"/>
    <property type="project" value="TreeGrafter"/>
</dbReference>
<dbReference type="InterPro" id="IPR011611">
    <property type="entry name" value="PfkB_dom"/>
</dbReference>
<comment type="similarity">
    <text evidence="12">In the C-terminal section; belongs to the cytidylyltransferase family.</text>
</comment>
<evidence type="ECO:0000256" key="7">
    <source>
        <dbReference type="ARBA" id="ARBA00022777"/>
    </source>
</evidence>
<evidence type="ECO:0000256" key="10">
    <source>
        <dbReference type="ARBA" id="ARBA00023277"/>
    </source>
</evidence>
<keyword evidence="16" id="KW-1185">Reference proteome</keyword>
<dbReference type="GO" id="GO:0033786">
    <property type="term" value="F:heptose-1-phosphate adenylyltransferase activity"/>
    <property type="evidence" value="ECO:0007669"/>
    <property type="project" value="UniProtKB-UniRule"/>
</dbReference>
<dbReference type="PANTHER" id="PTHR46969:SF1">
    <property type="entry name" value="BIFUNCTIONAL PROTEIN HLDE"/>
    <property type="match status" value="1"/>
</dbReference>
<evidence type="ECO:0000256" key="2">
    <source>
        <dbReference type="ARBA" id="ARBA00003753"/>
    </source>
</evidence>
<dbReference type="CDD" id="cd01172">
    <property type="entry name" value="RfaE_like"/>
    <property type="match status" value="1"/>
</dbReference>
<proteinExistence type="inferred from homology"/>
<evidence type="ECO:0000256" key="6">
    <source>
        <dbReference type="ARBA" id="ARBA00022741"/>
    </source>
</evidence>
<dbReference type="InterPro" id="IPR029056">
    <property type="entry name" value="Ribokinase-like"/>
</dbReference>
<dbReference type="EMBL" id="PSNW01000006">
    <property type="protein sequence ID" value="PPE73758.1"/>
    <property type="molecule type" value="Genomic_DNA"/>
</dbReference>
<keyword evidence="4 12" id="KW-0808">Transferase</keyword>
<evidence type="ECO:0000259" key="13">
    <source>
        <dbReference type="Pfam" id="PF00294"/>
    </source>
</evidence>
<feature type="domain" description="Carbohydrate kinase PfkB" evidence="13">
    <location>
        <begin position="32"/>
        <end position="325"/>
    </location>
</feature>
<dbReference type="InterPro" id="IPR004821">
    <property type="entry name" value="Cyt_trans-like"/>
</dbReference>
<dbReference type="NCBIfam" id="TIGR00125">
    <property type="entry name" value="cyt_tran_rel"/>
    <property type="match status" value="1"/>
</dbReference>
<dbReference type="InterPro" id="IPR011914">
    <property type="entry name" value="RfaE_dom_II"/>
</dbReference>
<comment type="pathway">
    <text evidence="12">Nucleotide-sugar biosynthesis; ADP-L-glycero-beta-D-manno-heptose biosynthesis; ADP-L-glycero-beta-D-manno-heptose from D-glycero-beta-D-manno-heptose 7-phosphate: step 3/4.</text>
</comment>
<evidence type="ECO:0000256" key="3">
    <source>
        <dbReference type="ARBA" id="ARBA00004713"/>
    </source>
</evidence>
<keyword evidence="7 12" id="KW-0418">Kinase</keyword>
<dbReference type="GO" id="GO:0016773">
    <property type="term" value="F:phosphotransferase activity, alcohol group as acceptor"/>
    <property type="evidence" value="ECO:0007669"/>
    <property type="project" value="InterPro"/>
</dbReference>
<comment type="pathway">
    <text evidence="12">Nucleotide-sugar biosynthesis; ADP-L-glycero-beta-D-manno-heptose biosynthesis; ADP-L-glycero-beta-D-manno-heptose from D-glycero-beta-D-manno-heptose 7-phosphate: step 1/4.</text>
</comment>
<dbReference type="Pfam" id="PF00294">
    <property type="entry name" value="PfkB"/>
    <property type="match status" value="1"/>
</dbReference>
<feature type="active site" evidence="12">
    <location>
        <position position="288"/>
    </location>
</feature>
<dbReference type="GO" id="GO:0005524">
    <property type="term" value="F:ATP binding"/>
    <property type="evidence" value="ECO:0007669"/>
    <property type="project" value="UniProtKB-UniRule"/>
</dbReference>
<dbReference type="HAMAP" id="MF_01603">
    <property type="entry name" value="HldE"/>
    <property type="match status" value="1"/>
</dbReference>
<keyword evidence="6 12" id="KW-0547">Nucleotide-binding</keyword>
<dbReference type="NCBIfam" id="TIGR02199">
    <property type="entry name" value="rfaE_dom_II"/>
    <property type="match status" value="1"/>
</dbReference>
<dbReference type="InterPro" id="IPR011913">
    <property type="entry name" value="RfaE_dom_I"/>
</dbReference>
<evidence type="ECO:0000259" key="14">
    <source>
        <dbReference type="Pfam" id="PF01467"/>
    </source>
</evidence>
<organism evidence="15 16">
    <name type="scientific">Solimonas fluminis</name>
    <dbReference type="NCBI Taxonomy" id="2086571"/>
    <lineage>
        <taxon>Bacteria</taxon>
        <taxon>Pseudomonadati</taxon>
        <taxon>Pseudomonadota</taxon>
        <taxon>Gammaproteobacteria</taxon>
        <taxon>Nevskiales</taxon>
        <taxon>Nevskiaceae</taxon>
        <taxon>Solimonas</taxon>
    </lineage>
</organism>
<reference evidence="15 16" key="1">
    <citation type="submission" date="2018-02" db="EMBL/GenBank/DDBJ databases">
        <title>Genome sequencing of Solimonas sp. HR-BB.</title>
        <authorList>
            <person name="Lee Y."/>
            <person name="Jeon C.O."/>
        </authorList>
    </citation>
    <scope>NUCLEOTIDE SEQUENCE [LARGE SCALE GENOMIC DNA]</scope>
    <source>
        <strain evidence="15 16">HR-BB</strain>
    </source>
</reference>
<dbReference type="NCBIfam" id="TIGR02198">
    <property type="entry name" value="rfaE_dom_I"/>
    <property type="match status" value="1"/>
</dbReference>
<feature type="region of interest" description="Ribokinase" evidence="12">
    <location>
        <begin position="1"/>
        <end position="342"/>
    </location>
</feature>
<dbReference type="Pfam" id="PF01467">
    <property type="entry name" value="CTP_transf_like"/>
    <property type="match status" value="1"/>
</dbReference>
<comment type="catalytic activity">
    <reaction evidence="11 12">
        <text>D-glycero-beta-D-manno-heptose 1-phosphate + ATP + H(+) = ADP-D-glycero-beta-D-manno-heptose + diphosphate</text>
        <dbReference type="Rhea" id="RHEA:27465"/>
        <dbReference type="ChEBI" id="CHEBI:15378"/>
        <dbReference type="ChEBI" id="CHEBI:30616"/>
        <dbReference type="ChEBI" id="CHEBI:33019"/>
        <dbReference type="ChEBI" id="CHEBI:59967"/>
        <dbReference type="ChEBI" id="CHEBI:61593"/>
        <dbReference type="EC" id="2.7.7.70"/>
    </reaction>
</comment>
<dbReference type="GO" id="GO:0033785">
    <property type="term" value="F:heptose 7-phosphate kinase activity"/>
    <property type="evidence" value="ECO:0007669"/>
    <property type="project" value="UniProtKB-UniRule"/>
</dbReference>
<evidence type="ECO:0000313" key="15">
    <source>
        <dbReference type="EMBL" id="PPE73758.1"/>
    </source>
</evidence>
<keyword evidence="5 12" id="KW-0548">Nucleotidyltransferase</keyword>
<keyword evidence="8 12" id="KW-0067">ATP-binding</keyword>
<dbReference type="GO" id="GO:0097171">
    <property type="term" value="P:ADP-L-glycero-beta-D-manno-heptose biosynthetic process"/>
    <property type="evidence" value="ECO:0007669"/>
    <property type="project" value="UniProtKB-UniPathway"/>
</dbReference>
<dbReference type="SUPFAM" id="SSF52374">
    <property type="entry name" value="Nucleotidylyl transferase"/>
    <property type="match status" value="1"/>
</dbReference>
<sequence>MGAGPRHGQEISLLRDEVHYLQDTIARRWPQTKVLILGDVILDKYVYGHVERISPEAPVPVVRADRSSEQPGGAANVAMNVVAMGARATLVGFTGRDADRELLERQLAAAGVDSALVAVDGTPTTAKLRVLAGQHQVVRLDHESTAERPAPAYEELLQRFEAALASAQVVILSDYAKGVLTKTVCQRAIALARKAGVPVLVDPKTRDFSRYAGATTICPNRGELALATGVHGDVEEELNHGQRYVEQLGLSHLTVTMSEKGICLLWPDRRHHAPAVARQVFDVSGAGDTVIATLALCAASGVPPEQAASLANLAAGIVVAKVGTVPASAGELLSELRARNKDGSDLKAMSLPELAEKVAAWQAAGDKVVFTNGCFDLVHVGHVTLLEQCREFGTRLVVGINSDASVSRLKGPTRPIIGEQQRARLLSALAATDAVVIFDEPTPIDVIKAIRPDVLVKGGDYTEATVVGAPEVRSWGGRVELVPLVEGFSTSDIVRRIGAQAKA</sequence>
<dbReference type="PROSITE" id="PS00583">
    <property type="entry name" value="PFKB_KINASES_1"/>
    <property type="match status" value="1"/>
</dbReference>
<dbReference type="EC" id="2.7.7.70" evidence="12"/>
<dbReference type="Gene3D" id="3.40.50.620">
    <property type="entry name" value="HUPs"/>
    <property type="match status" value="1"/>
</dbReference>
<dbReference type="OrthoDB" id="9802794at2"/>
<comment type="catalytic activity">
    <reaction evidence="12">
        <text>D-glycero-beta-D-manno-heptose 7-phosphate + ATP = D-glycero-beta-D-manno-heptose 1,7-bisphosphate + ADP + H(+)</text>
        <dbReference type="Rhea" id="RHEA:27473"/>
        <dbReference type="ChEBI" id="CHEBI:15378"/>
        <dbReference type="ChEBI" id="CHEBI:30616"/>
        <dbReference type="ChEBI" id="CHEBI:60204"/>
        <dbReference type="ChEBI" id="CHEBI:60208"/>
        <dbReference type="ChEBI" id="CHEBI:456216"/>
        <dbReference type="EC" id="2.7.1.167"/>
    </reaction>
</comment>
<evidence type="ECO:0000256" key="11">
    <source>
        <dbReference type="ARBA" id="ARBA00047428"/>
    </source>
</evidence>
<evidence type="ECO:0000256" key="1">
    <source>
        <dbReference type="ARBA" id="ARBA00002319"/>
    </source>
</evidence>
<comment type="similarity">
    <text evidence="12">In the N-terminal section; belongs to the carbohydrate kinase PfkB family.</text>
</comment>
<evidence type="ECO:0000256" key="5">
    <source>
        <dbReference type="ARBA" id="ARBA00022695"/>
    </source>
</evidence>
<dbReference type="InterPro" id="IPR014729">
    <property type="entry name" value="Rossmann-like_a/b/a_fold"/>
</dbReference>
<dbReference type="GO" id="GO:0009244">
    <property type="term" value="P:lipopolysaccharide core region biosynthetic process"/>
    <property type="evidence" value="ECO:0007669"/>
    <property type="project" value="UniProtKB-UniPathway"/>
</dbReference>
<dbReference type="PANTHER" id="PTHR46969">
    <property type="entry name" value="BIFUNCTIONAL PROTEIN HLDE"/>
    <property type="match status" value="1"/>
</dbReference>
<dbReference type="FunFam" id="3.40.1190.20:FF:000002">
    <property type="entry name" value="Bifunctional protein HldE"/>
    <property type="match status" value="1"/>
</dbReference>
<dbReference type="SUPFAM" id="SSF53613">
    <property type="entry name" value="Ribokinase-like"/>
    <property type="match status" value="1"/>
</dbReference>
<dbReference type="NCBIfam" id="NF008454">
    <property type="entry name" value="PRK11316.1"/>
    <property type="match status" value="1"/>
</dbReference>
<feature type="binding site" evidence="12">
    <location>
        <begin position="220"/>
        <end position="223"/>
    </location>
    <ligand>
        <name>ATP</name>
        <dbReference type="ChEBI" id="CHEBI:30616"/>
    </ligand>
</feature>
<feature type="region of interest" description="Cytidylyltransferase" evidence="12">
    <location>
        <begin position="370"/>
        <end position="503"/>
    </location>
</feature>
<comment type="caution">
    <text evidence="15">The sequence shown here is derived from an EMBL/GenBank/DDBJ whole genome shotgun (WGS) entry which is preliminary data.</text>
</comment>
<comment type="function">
    <text evidence="1 12">Catalyzes the phosphorylation of D-glycero-D-manno-heptose 7-phosphate at the C-1 position to selectively form D-glycero-beta-D-manno-heptose-1,7-bisphosphate.</text>
</comment>
<evidence type="ECO:0000256" key="8">
    <source>
        <dbReference type="ARBA" id="ARBA00022840"/>
    </source>
</evidence>
<name>A0A2S5TFY9_9GAMM</name>
<dbReference type="InterPro" id="IPR023030">
    <property type="entry name" value="Bifunc_HldE"/>
</dbReference>
<dbReference type="UniPathway" id="UPA00356">
    <property type="reaction ID" value="UER00437"/>
</dbReference>
<evidence type="ECO:0000313" key="16">
    <source>
        <dbReference type="Proteomes" id="UP000238220"/>
    </source>
</evidence>